<dbReference type="InParanoid" id="A0A059CSM8"/>
<sequence>MPISAPAAPGSNFLAKRNGSCLRCASRGEEGEHGVAPVVEERAGEQPARRRDERRGVAAGRLGRDDAAGEHAGEARAGLPGRVGVDVDVVEVFRGGAEVGLPQRGEREARCGQEHEGQLLGPRGIRADPGRHPEERLVLRIVVTERRRRCGGGGGGRGGGAVVDGEDNDQGQAEKQGTEERERVRGQHPSRPSRSAQLSSPQGKTRRRGQKDKRAKGKASDARFPRPHADEERTAARLVFSFRGPFSASGCGDGALSEPCFHGGAHAAAMPSSSKRVVVPPEDRGAVTFKVRPCGENPNLRSSVLSGGSGAKDRTRDSRLYKTDHSRKKGSRAKATVHEV</sequence>
<feature type="compositionally biased region" description="Basic and acidic residues" evidence="1">
    <location>
        <begin position="104"/>
        <end position="117"/>
    </location>
</feature>
<dbReference type="AlphaFoldDB" id="A0A059CSM8"/>
<feature type="compositionally biased region" description="Gly residues" evidence="1">
    <location>
        <begin position="151"/>
        <end position="162"/>
    </location>
</feature>
<feature type="region of interest" description="Disordered" evidence="1">
    <location>
        <begin position="96"/>
        <end position="132"/>
    </location>
</feature>
<evidence type="ECO:0000313" key="2">
    <source>
        <dbReference type="EMBL" id="KCW81387.1"/>
    </source>
</evidence>
<feature type="region of interest" description="Disordered" evidence="1">
    <location>
        <begin position="289"/>
        <end position="340"/>
    </location>
</feature>
<feature type="compositionally biased region" description="Basic residues" evidence="1">
    <location>
        <begin position="204"/>
        <end position="217"/>
    </location>
</feature>
<feature type="compositionally biased region" description="Polar residues" evidence="1">
    <location>
        <begin position="190"/>
        <end position="203"/>
    </location>
</feature>
<feature type="region of interest" description="Disordered" evidence="1">
    <location>
        <begin position="148"/>
        <end position="232"/>
    </location>
</feature>
<evidence type="ECO:0000256" key="1">
    <source>
        <dbReference type="SAM" id="MobiDB-lite"/>
    </source>
</evidence>
<feature type="compositionally biased region" description="Basic and acidic residues" evidence="1">
    <location>
        <begin position="311"/>
        <end position="324"/>
    </location>
</feature>
<name>A0A059CSM8_EUCGR</name>
<feature type="region of interest" description="Disordered" evidence="1">
    <location>
        <begin position="28"/>
        <end position="81"/>
    </location>
</feature>
<proteinExistence type="predicted"/>
<feature type="compositionally biased region" description="Basic and acidic residues" evidence="1">
    <location>
        <begin position="218"/>
        <end position="232"/>
    </location>
</feature>
<feature type="compositionally biased region" description="Basic and acidic residues" evidence="1">
    <location>
        <begin position="176"/>
        <end position="185"/>
    </location>
</feature>
<accession>A0A059CSM8</accession>
<feature type="compositionally biased region" description="Basic and acidic residues" evidence="1">
    <location>
        <begin position="28"/>
        <end position="74"/>
    </location>
</feature>
<organism evidence="2">
    <name type="scientific">Eucalyptus grandis</name>
    <name type="common">Flooded gum</name>
    <dbReference type="NCBI Taxonomy" id="71139"/>
    <lineage>
        <taxon>Eukaryota</taxon>
        <taxon>Viridiplantae</taxon>
        <taxon>Streptophyta</taxon>
        <taxon>Embryophyta</taxon>
        <taxon>Tracheophyta</taxon>
        <taxon>Spermatophyta</taxon>
        <taxon>Magnoliopsida</taxon>
        <taxon>eudicotyledons</taxon>
        <taxon>Gunneridae</taxon>
        <taxon>Pentapetalae</taxon>
        <taxon>rosids</taxon>
        <taxon>malvids</taxon>
        <taxon>Myrtales</taxon>
        <taxon>Myrtaceae</taxon>
        <taxon>Myrtoideae</taxon>
        <taxon>Eucalypteae</taxon>
        <taxon>Eucalyptus</taxon>
    </lineage>
</organism>
<dbReference type="Gramene" id="KCW81387">
    <property type="protein sequence ID" value="KCW81387"/>
    <property type="gene ID" value="EUGRSUZ_C02769"/>
</dbReference>
<protein>
    <submittedName>
        <fullName evidence="2">Uncharacterized protein</fullName>
    </submittedName>
</protein>
<reference evidence="2" key="1">
    <citation type="submission" date="2013-07" db="EMBL/GenBank/DDBJ databases">
        <title>The genome of Eucalyptus grandis.</title>
        <authorList>
            <person name="Schmutz J."/>
            <person name="Hayes R."/>
            <person name="Myburg A."/>
            <person name="Tuskan G."/>
            <person name="Grattapaglia D."/>
            <person name="Rokhsar D.S."/>
        </authorList>
    </citation>
    <scope>NUCLEOTIDE SEQUENCE</scope>
    <source>
        <tissue evidence="2">Leaf extractions</tissue>
    </source>
</reference>
<dbReference type="EMBL" id="KK198755">
    <property type="protein sequence ID" value="KCW81387.1"/>
    <property type="molecule type" value="Genomic_DNA"/>
</dbReference>
<gene>
    <name evidence="2" type="ORF">EUGRSUZ_C02769</name>
</gene>